<dbReference type="PANTHER" id="PTHR20881:SF0">
    <property type="entry name" value="3-METHYL-2-OXOBUTANOATE HYDROXYMETHYLTRANSFERASE"/>
    <property type="match status" value="1"/>
</dbReference>
<proteinExistence type="inferred from homology"/>
<name>A0A9D1NKD5_9BACT</name>
<dbReference type="Proteomes" id="UP000886812">
    <property type="component" value="Unassembled WGS sequence"/>
</dbReference>
<dbReference type="PANTHER" id="PTHR20881">
    <property type="entry name" value="3-METHYL-2-OXOBUTANOATE HYDROXYMETHYLTRANSFERASE"/>
    <property type="match status" value="1"/>
</dbReference>
<comment type="similarity">
    <text evidence="1 5">Belongs to the PanB family.</text>
</comment>
<evidence type="ECO:0000313" key="9">
    <source>
        <dbReference type="EMBL" id="HIV04461.1"/>
    </source>
</evidence>
<evidence type="ECO:0000256" key="2">
    <source>
        <dbReference type="ARBA" id="ARBA00011424"/>
    </source>
</evidence>
<dbReference type="GO" id="GO:0015940">
    <property type="term" value="P:pantothenate biosynthetic process"/>
    <property type="evidence" value="ECO:0007669"/>
    <property type="project" value="UniProtKB-UniRule"/>
</dbReference>
<evidence type="ECO:0000256" key="3">
    <source>
        <dbReference type="ARBA" id="ARBA00022655"/>
    </source>
</evidence>
<feature type="active site" description="Proton acceptor" evidence="5 6">
    <location>
        <position position="181"/>
    </location>
</feature>
<feature type="binding site" evidence="5 8">
    <location>
        <position position="114"/>
    </location>
    <ligand>
        <name>Mg(2+)</name>
        <dbReference type="ChEBI" id="CHEBI:18420"/>
    </ligand>
</feature>
<comment type="subcellular location">
    <subcellularLocation>
        <location evidence="5">Cytoplasm</location>
    </subcellularLocation>
</comment>
<dbReference type="GO" id="GO:0000287">
    <property type="term" value="F:magnesium ion binding"/>
    <property type="evidence" value="ECO:0007669"/>
    <property type="project" value="TreeGrafter"/>
</dbReference>
<organism evidence="9 10">
    <name type="scientific">Candidatus Spyradosoma merdigallinarum</name>
    <dbReference type="NCBI Taxonomy" id="2840950"/>
    <lineage>
        <taxon>Bacteria</taxon>
        <taxon>Pseudomonadati</taxon>
        <taxon>Verrucomicrobiota</taxon>
        <taxon>Opitutia</taxon>
        <taxon>Opitutia incertae sedis</taxon>
        <taxon>Candidatus Spyradosoma</taxon>
    </lineage>
</organism>
<dbReference type="AlphaFoldDB" id="A0A9D1NKD5"/>
<dbReference type="NCBIfam" id="TIGR00222">
    <property type="entry name" value="panB"/>
    <property type="match status" value="1"/>
</dbReference>
<comment type="caution">
    <text evidence="9">The sequence shown here is derived from an EMBL/GenBank/DDBJ whole genome shotgun (WGS) entry which is preliminary data.</text>
</comment>
<keyword evidence="5 8" id="KW-0479">Metal-binding</keyword>
<dbReference type="HAMAP" id="MF_00156">
    <property type="entry name" value="PanB"/>
    <property type="match status" value="1"/>
</dbReference>
<dbReference type="InterPro" id="IPR040442">
    <property type="entry name" value="Pyrv_kinase-like_dom_sf"/>
</dbReference>
<feature type="binding site" evidence="5 8">
    <location>
        <position position="43"/>
    </location>
    <ligand>
        <name>Mg(2+)</name>
        <dbReference type="ChEBI" id="CHEBI:18420"/>
    </ligand>
</feature>
<dbReference type="GO" id="GO:0003864">
    <property type="term" value="F:3-methyl-2-oxobutanoate hydroxymethyltransferase activity"/>
    <property type="evidence" value="ECO:0007669"/>
    <property type="project" value="UniProtKB-UniRule"/>
</dbReference>
<comment type="subunit">
    <text evidence="2 5">Homodecamer; pentamer of dimers.</text>
</comment>
<comment type="pathway">
    <text evidence="5">Cofactor biosynthesis; (R)-pantothenate biosynthesis; (R)-pantoate from 3-methyl-2-oxobutanoate: step 1/2.</text>
</comment>
<keyword evidence="5 8" id="KW-0460">Magnesium</keyword>
<dbReference type="InterPro" id="IPR015813">
    <property type="entry name" value="Pyrv/PenolPyrv_kinase-like_dom"/>
</dbReference>
<gene>
    <name evidence="5 9" type="primary">panB</name>
    <name evidence="9" type="ORF">IAC75_04845</name>
</gene>
<reference evidence="9" key="1">
    <citation type="submission" date="2020-10" db="EMBL/GenBank/DDBJ databases">
        <authorList>
            <person name="Gilroy R."/>
        </authorList>
    </citation>
    <scope>NUCLEOTIDE SEQUENCE</scope>
    <source>
        <strain evidence="9">10669</strain>
    </source>
</reference>
<accession>A0A9D1NKD5</accession>
<comment type="catalytic activity">
    <reaction evidence="5">
        <text>(6R)-5,10-methylene-5,6,7,8-tetrahydrofolate + 3-methyl-2-oxobutanoate + H2O = 2-dehydropantoate + (6S)-5,6,7,8-tetrahydrofolate</text>
        <dbReference type="Rhea" id="RHEA:11824"/>
        <dbReference type="ChEBI" id="CHEBI:11561"/>
        <dbReference type="ChEBI" id="CHEBI:11851"/>
        <dbReference type="ChEBI" id="CHEBI:15377"/>
        <dbReference type="ChEBI" id="CHEBI:15636"/>
        <dbReference type="ChEBI" id="CHEBI:57453"/>
        <dbReference type="EC" id="2.1.2.11"/>
    </reaction>
</comment>
<dbReference type="InterPro" id="IPR003700">
    <property type="entry name" value="Pantoate_hydroxy_MeTrfase"/>
</dbReference>
<comment type="cofactor">
    <cofactor evidence="5 8">
        <name>Mg(2+)</name>
        <dbReference type="ChEBI" id="CHEBI:18420"/>
    </cofactor>
    <text evidence="5 8">Binds 1 Mg(2+) ion per subunit.</text>
</comment>
<feature type="binding site" evidence="5 8">
    <location>
        <position position="82"/>
    </location>
    <ligand>
        <name>Mg(2+)</name>
        <dbReference type="ChEBI" id="CHEBI:18420"/>
    </ligand>
</feature>
<dbReference type="CDD" id="cd06557">
    <property type="entry name" value="KPHMT-like"/>
    <property type="match status" value="1"/>
</dbReference>
<dbReference type="GO" id="GO:0005737">
    <property type="term" value="C:cytoplasm"/>
    <property type="evidence" value="ECO:0007669"/>
    <property type="project" value="UniProtKB-SubCell"/>
</dbReference>
<dbReference type="NCBIfam" id="NF001452">
    <property type="entry name" value="PRK00311.1"/>
    <property type="match status" value="1"/>
</dbReference>
<evidence type="ECO:0000256" key="1">
    <source>
        <dbReference type="ARBA" id="ARBA00008676"/>
    </source>
</evidence>
<evidence type="ECO:0000256" key="7">
    <source>
        <dbReference type="PIRSR" id="PIRSR000388-2"/>
    </source>
</evidence>
<dbReference type="EC" id="2.1.2.11" evidence="5"/>
<evidence type="ECO:0000313" key="10">
    <source>
        <dbReference type="Proteomes" id="UP000886812"/>
    </source>
</evidence>
<reference evidence="9" key="2">
    <citation type="journal article" date="2021" name="PeerJ">
        <title>Extensive microbial diversity within the chicken gut microbiome revealed by metagenomics and culture.</title>
        <authorList>
            <person name="Gilroy R."/>
            <person name="Ravi A."/>
            <person name="Getino M."/>
            <person name="Pursley I."/>
            <person name="Horton D.L."/>
            <person name="Alikhan N.F."/>
            <person name="Baker D."/>
            <person name="Gharbi K."/>
            <person name="Hall N."/>
            <person name="Watson M."/>
            <person name="Adriaenssens E.M."/>
            <person name="Foster-Nyarko E."/>
            <person name="Jarju S."/>
            <person name="Secka A."/>
            <person name="Antonio M."/>
            <person name="Oren A."/>
            <person name="Chaudhuri R.R."/>
            <person name="La Ragione R."/>
            <person name="Hildebrand F."/>
            <person name="Pallen M.J."/>
        </authorList>
    </citation>
    <scope>NUCLEOTIDE SEQUENCE</scope>
    <source>
        <strain evidence="9">10669</strain>
    </source>
</reference>
<keyword evidence="5" id="KW-0963">Cytoplasm</keyword>
<dbReference type="Gene3D" id="3.20.20.60">
    <property type="entry name" value="Phosphoenolpyruvate-binding domains"/>
    <property type="match status" value="1"/>
</dbReference>
<dbReference type="Pfam" id="PF02548">
    <property type="entry name" value="Pantoate_transf"/>
    <property type="match status" value="1"/>
</dbReference>
<protein>
    <recommendedName>
        <fullName evidence="5">3-methyl-2-oxobutanoate hydroxymethyltransferase</fullName>
        <ecNumber evidence="5">2.1.2.11</ecNumber>
    </recommendedName>
    <alternativeName>
        <fullName evidence="5">Ketopantoate hydroxymethyltransferase</fullName>
        <shortName evidence="5">KPHMT</shortName>
    </alternativeName>
</protein>
<feature type="binding site" evidence="5 7">
    <location>
        <position position="112"/>
    </location>
    <ligand>
        <name>3-methyl-2-oxobutanoate</name>
        <dbReference type="ChEBI" id="CHEBI:11851"/>
    </ligand>
</feature>
<evidence type="ECO:0000256" key="8">
    <source>
        <dbReference type="PIRSR" id="PIRSR000388-3"/>
    </source>
</evidence>
<sequence length="254" mass="26654">MKRTTKTLRQAKGVSQIVCITAYDAVTARIADAADTDVILVGDSVGNVVLGFDSTVPVTVDMMAHHAAAVARVRPNALIAADIPFGVAHGDFSELLKICMRLMQECGAEAVKIEGGEEVAPTIARLTAAGVPVWAHIGLQAQNVFQEGGYRKFGKTESERAALLAAAKAHEKAGAFALLLEMMTPDLAAEITRGVSIPTVGIGSGKDCDGQIIVMHDILGLTPKKPSFAKVYADLGAQAVAAVSAYRDDVRSKK</sequence>
<feature type="binding site" evidence="5 7">
    <location>
        <begin position="43"/>
        <end position="44"/>
    </location>
    <ligand>
        <name>3-methyl-2-oxobutanoate</name>
        <dbReference type="ChEBI" id="CHEBI:11851"/>
    </ligand>
</feature>
<keyword evidence="4 5" id="KW-0808">Transferase</keyword>
<dbReference type="PIRSF" id="PIRSF000388">
    <property type="entry name" value="Pantoate_hydroxy_MeTrfase"/>
    <property type="match status" value="1"/>
</dbReference>
<dbReference type="SUPFAM" id="SSF51621">
    <property type="entry name" value="Phosphoenolpyruvate/pyruvate domain"/>
    <property type="match status" value="1"/>
</dbReference>
<feature type="binding site" evidence="5 7">
    <location>
        <position position="82"/>
    </location>
    <ligand>
        <name>3-methyl-2-oxobutanoate</name>
        <dbReference type="ChEBI" id="CHEBI:11851"/>
    </ligand>
</feature>
<evidence type="ECO:0000256" key="6">
    <source>
        <dbReference type="PIRSR" id="PIRSR000388-1"/>
    </source>
</evidence>
<comment type="function">
    <text evidence="5">Catalyzes the reversible reaction in which hydroxymethyl group from 5,10-methylenetetrahydrofolate is transferred onto alpha-ketoisovalerate to form ketopantoate.</text>
</comment>
<evidence type="ECO:0000256" key="5">
    <source>
        <dbReference type="HAMAP-Rule" id="MF_00156"/>
    </source>
</evidence>
<dbReference type="EMBL" id="DVOG01000128">
    <property type="protein sequence ID" value="HIV04461.1"/>
    <property type="molecule type" value="Genomic_DNA"/>
</dbReference>
<evidence type="ECO:0000256" key="4">
    <source>
        <dbReference type="ARBA" id="ARBA00022679"/>
    </source>
</evidence>
<keyword evidence="3 5" id="KW-0566">Pantothenate biosynthesis</keyword>